<evidence type="ECO:0000313" key="4">
    <source>
        <dbReference type="EMBL" id="CEM45907.1"/>
    </source>
</evidence>
<dbReference type="SUPFAM" id="SSF52058">
    <property type="entry name" value="L domain-like"/>
    <property type="match status" value="1"/>
</dbReference>
<dbReference type="Pfam" id="PF12799">
    <property type="entry name" value="LRR_4"/>
    <property type="match status" value="1"/>
</dbReference>
<dbReference type="InterPro" id="IPR025875">
    <property type="entry name" value="Leu-rich_rpt_4"/>
</dbReference>
<dbReference type="PANTHER" id="PTHR48051:SF46">
    <property type="entry name" value="LEUCINE RICH REPEAT-CONTAINING DOMAIN PROTEIN"/>
    <property type="match status" value="1"/>
</dbReference>
<proteinExistence type="predicted"/>
<gene>
    <name evidence="4" type="ORF">Cvel_7698</name>
</gene>
<accession>A0A0G4HNZ6</accession>
<dbReference type="InterPro" id="IPR003591">
    <property type="entry name" value="Leu-rich_rpt_typical-subtyp"/>
</dbReference>
<sequence>MGDCCSKTDTVESRGQGRHQETSPQPETIGKTKRRRGRVPSVVYKKLNNAKKVGVLPLAELKLKELPAVIFEIAPRTADVSKNLLKHLPAELEAWAPKLQIFLASSNKIRSIDPSFGSLTKLTKLDLGGNELAGVPSFFSSLSALKELHLASNQLGSLEGVNWGSMTALSFLDVSNNKISSLTAFASTGGAAVKADSGSVLTDIPLHGDREERTQVQNGDIERRNLTAHPPSLSDLRVRNNCLQALEGVEGISTLTVLDVSGNKNVSVVPPRLLTDTNLNDLNLRECRIERKALMETEGFESFQERRKARIDKKIDSKLSGLDFNLCGLED</sequence>
<organism evidence="4">
    <name type="scientific">Chromera velia CCMP2878</name>
    <dbReference type="NCBI Taxonomy" id="1169474"/>
    <lineage>
        <taxon>Eukaryota</taxon>
        <taxon>Sar</taxon>
        <taxon>Alveolata</taxon>
        <taxon>Colpodellida</taxon>
        <taxon>Chromeraceae</taxon>
        <taxon>Chromera</taxon>
    </lineage>
</organism>
<evidence type="ECO:0000256" key="2">
    <source>
        <dbReference type="ARBA" id="ARBA00022737"/>
    </source>
</evidence>
<dbReference type="AlphaFoldDB" id="A0A0G4HNZ6"/>
<protein>
    <submittedName>
        <fullName evidence="4">Uncharacterized protein</fullName>
    </submittedName>
</protein>
<dbReference type="InterPro" id="IPR032675">
    <property type="entry name" value="LRR_dom_sf"/>
</dbReference>
<dbReference type="Gene3D" id="3.80.10.10">
    <property type="entry name" value="Ribonuclease Inhibitor"/>
    <property type="match status" value="2"/>
</dbReference>
<evidence type="ECO:0000256" key="3">
    <source>
        <dbReference type="SAM" id="MobiDB-lite"/>
    </source>
</evidence>
<dbReference type="GO" id="GO:0005737">
    <property type="term" value="C:cytoplasm"/>
    <property type="evidence" value="ECO:0007669"/>
    <property type="project" value="TreeGrafter"/>
</dbReference>
<dbReference type="Pfam" id="PF13516">
    <property type="entry name" value="LRR_6"/>
    <property type="match status" value="1"/>
</dbReference>
<dbReference type="PhylomeDB" id="A0A0G4HNZ6"/>
<keyword evidence="1" id="KW-0433">Leucine-rich repeat</keyword>
<dbReference type="PANTHER" id="PTHR48051">
    <property type="match status" value="1"/>
</dbReference>
<evidence type="ECO:0000256" key="1">
    <source>
        <dbReference type="ARBA" id="ARBA00022614"/>
    </source>
</evidence>
<name>A0A0G4HNZ6_9ALVE</name>
<dbReference type="InterPro" id="IPR050216">
    <property type="entry name" value="LRR_domain-containing"/>
</dbReference>
<reference evidence="4" key="1">
    <citation type="submission" date="2014-11" db="EMBL/GenBank/DDBJ databases">
        <authorList>
            <person name="Otto D Thomas"/>
            <person name="Naeem Raeece"/>
        </authorList>
    </citation>
    <scope>NUCLEOTIDE SEQUENCE</scope>
</reference>
<dbReference type="VEuPathDB" id="CryptoDB:Cvel_7698"/>
<dbReference type="EMBL" id="CDMZ01003316">
    <property type="protein sequence ID" value="CEM45907.1"/>
    <property type="molecule type" value="Genomic_DNA"/>
</dbReference>
<feature type="region of interest" description="Disordered" evidence="3">
    <location>
        <begin position="1"/>
        <end position="35"/>
    </location>
</feature>
<dbReference type="InterPro" id="IPR001611">
    <property type="entry name" value="Leu-rich_rpt"/>
</dbReference>
<dbReference type="SMART" id="SM00369">
    <property type="entry name" value="LRR_TYP"/>
    <property type="match status" value="3"/>
</dbReference>
<keyword evidence="2" id="KW-0677">Repeat</keyword>